<keyword evidence="4" id="KW-0328">Glycosyltransferase</keyword>
<feature type="repeat" description="TPR" evidence="8">
    <location>
        <begin position="40"/>
        <end position="73"/>
    </location>
</feature>
<dbReference type="InterPro" id="IPR051939">
    <property type="entry name" value="Glycosyltr_41/O-GlcNAc_trsf"/>
</dbReference>
<dbReference type="Gene3D" id="3.40.50.11380">
    <property type="match status" value="1"/>
</dbReference>
<dbReference type="Pfam" id="PF13432">
    <property type="entry name" value="TPR_16"/>
    <property type="match status" value="2"/>
</dbReference>
<sequence length="665" mass="73213">MSTRMPPLRLNKLLDLFHTGQFGQLERAARDLSRRHPAEAVVWQMLGVSYLARQRAHDALPHLAHAARLAPDDASIRDNLGLVYARLGEVAAAERQFEQATRLAPEVVPAWVNRSQNALQGGDAEQAEAYARQALALAPRSAEALLNLGNALAEQSRWDEAEGSYRKAALCAPPDWIEATLNLGNLFDRQSRFADAVACLDGLARTPAADWRIFNALGRACSMLGDTRAARDHYARAIQLNPQAHAAHSGYLYHLMHDADASAEEVFAAHQRFGAQFASASRNRPLRHGNDRDPERPLRIGFVSGDLRRHAVAYFMEPMFEALRQRGLSLVAYSNLAREDEVSARLRGLVDGWQAVAGADDARLAAMIRADRIDILVDLSGHTADNRLPLFAHRAAPVQVTWLGYSGTTGMDCIDYRFVFRLTAPPGRLDDQFTERLVYLPYAMSFKTEQNAPDVAPLPALERGHLTFGSLNRPSKINARSVALWARVLRALPTARLLIGAVSEAGIGERLLAGFDAEGIDRARISLHPRLPTREYLELHNRIDVLLDTFPYAGGTTSNHALWMGVPTLTLAGRTLPQRLGAGIMGKVGLSDWVAENEDEFVAIAQHKAADLEGLASLRQSLRQRLETSPTLSTAKVADSIALAFRLMWRNWCAGQPPQAIELPA</sequence>
<keyword evidence="7 8" id="KW-0802">TPR repeat</keyword>
<feature type="repeat" description="TPR" evidence="8">
    <location>
        <begin position="142"/>
        <end position="175"/>
    </location>
</feature>
<feature type="domain" description="O-GlcNAc transferase C-terminal" evidence="9">
    <location>
        <begin position="242"/>
        <end position="443"/>
    </location>
</feature>
<comment type="pathway">
    <text evidence="1">Protein modification; protein glycosylation.</text>
</comment>
<dbReference type="InterPro" id="IPR029489">
    <property type="entry name" value="OGT/SEC/SPY_C"/>
</dbReference>
<name>A0A848G8M5_9RHOO</name>
<feature type="repeat" description="TPR" evidence="8">
    <location>
        <begin position="211"/>
        <end position="244"/>
    </location>
</feature>
<keyword evidence="5" id="KW-0808">Transferase</keyword>
<dbReference type="AlphaFoldDB" id="A0A848G8M5"/>
<dbReference type="Proteomes" id="UP000580043">
    <property type="component" value="Unassembled WGS sequence"/>
</dbReference>
<dbReference type="InterPro" id="IPR011990">
    <property type="entry name" value="TPR-like_helical_dom_sf"/>
</dbReference>
<evidence type="ECO:0000313" key="11">
    <source>
        <dbReference type="Proteomes" id="UP000580043"/>
    </source>
</evidence>
<gene>
    <name evidence="10" type="ORF">HHL15_18700</name>
</gene>
<evidence type="ECO:0000256" key="8">
    <source>
        <dbReference type="PROSITE-ProRule" id="PRU00339"/>
    </source>
</evidence>
<evidence type="ECO:0000256" key="4">
    <source>
        <dbReference type="ARBA" id="ARBA00022676"/>
    </source>
</evidence>
<dbReference type="InterPro" id="IPR019734">
    <property type="entry name" value="TPR_rpt"/>
</dbReference>
<comment type="caution">
    <text evidence="10">The sequence shown here is derived from an EMBL/GenBank/DDBJ whole genome shotgun (WGS) entry which is preliminary data.</text>
</comment>
<keyword evidence="6" id="KW-0677">Repeat</keyword>
<dbReference type="PANTHER" id="PTHR44835:SF1">
    <property type="entry name" value="PROTEIN O-GLCNAC TRANSFERASE"/>
    <property type="match status" value="1"/>
</dbReference>
<evidence type="ECO:0000256" key="3">
    <source>
        <dbReference type="ARBA" id="ARBA00011970"/>
    </source>
</evidence>
<evidence type="ECO:0000256" key="6">
    <source>
        <dbReference type="ARBA" id="ARBA00022737"/>
    </source>
</evidence>
<evidence type="ECO:0000256" key="5">
    <source>
        <dbReference type="ARBA" id="ARBA00022679"/>
    </source>
</evidence>
<reference evidence="10 11" key="1">
    <citation type="submission" date="2020-04" db="EMBL/GenBank/DDBJ databases">
        <title>Zoogloea sp. G-4-1-14 isolated from soil.</title>
        <authorList>
            <person name="Dahal R.H."/>
        </authorList>
    </citation>
    <scope>NUCLEOTIDE SEQUENCE [LARGE SCALE GENOMIC DNA]</scope>
    <source>
        <strain evidence="10 11">G-4-1-14</strain>
    </source>
</reference>
<proteinExistence type="inferred from homology"/>
<dbReference type="GO" id="GO:0097363">
    <property type="term" value="F:protein O-acetylglucosaminyltransferase activity"/>
    <property type="evidence" value="ECO:0007669"/>
    <property type="project" value="UniProtKB-EC"/>
</dbReference>
<evidence type="ECO:0000259" key="9">
    <source>
        <dbReference type="Pfam" id="PF13844"/>
    </source>
</evidence>
<dbReference type="Pfam" id="PF13844">
    <property type="entry name" value="Glyco_transf_41"/>
    <property type="match status" value="2"/>
</dbReference>
<evidence type="ECO:0000256" key="1">
    <source>
        <dbReference type="ARBA" id="ARBA00004922"/>
    </source>
</evidence>
<dbReference type="PANTHER" id="PTHR44835">
    <property type="entry name" value="UDP-N-ACETYLGLUCOSAMINE--PEPTIDE N-ACETYLGLUCOSAMINYLTRANSFERASE SPINDLY-RELATED"/>
    <property type="match status" value="1"/>
</dbReference>
<protein>
    <recommendedName>
        <fullName evidence="3">protein O-GlcNAc transferase</fullName>
        <ecNumber evidence="3">2.4.1.255</ecNumber>
    </recommendedName>
</protein>
<dbReference type="PROSITE" id="PS50005">
    <property type="entry name" value="TPR"/>
    <property type="match status" value="4"/>
</dbReference>
<dbReference type="EC" id="2.4.1.255" evidence="3"/>
<comment type="similarity">
    <text evidence="2">Belongs to the glycosyltransferase 41 family. O-GlcNAc transferase subfamily.</text>
</comment>
<dbReference type="Gene3D" id="1.25.40.10">
    <property type="entry name" value="Tetratricopeptide repeat domain"/>
    <property type="match status" value="3"/>
</dbReference>
<feature type="domain" description="O-GlcNAc transferase C-terminal" evidence="9">
    <location>
        <begin position="466"/>
        <end position="636"/>
    </location>
</feature>
<dbReference type="Gene3D" id="3.40.50.2000">
    <property type="entry name" value="Glycogen Phosphorylase B"/>
    <property type="match status" value="1"/>
</dbReference>
<evidence type="ECO:0000256" key="2">
    <source>
        <dbReference type="ARBA" id="ARBA00005386"/>
    </source>
</evidence>
<accession>A0A848G8M5</accession>
<organism evidence="10 11">
    <name type="scientific">Zoogloea dura</name>
    <dbReference type="NCBI Taxonomy" id="2728840"/>
    <lineage>
        <taxon>Bacteria</taxon>
        <taxon>Pseudomonadati</taxon>
        <taxon>Pseudomonadota</taxon>
        <taxon>Betaproteobacteria</taxon>
        <taxon>Rhodocyclales</taxon>
        <taxon>Zoogloeaceae</taxon>
        <taxon>Zoogloea</taxon>
    </lineage>
</organism>
<keyword evidence="11" id="KW-1185">Reference proteome</keyword>
<dbReference type="RefSeq" id="WP_169147322.1">
    <property type="nucleotide sequence ID" value="NZ_JABBGA010000018.1"/>
</dbReference>
<dbReference type="EMBL" id="JABBGA010000018">
    <property type="protein sequence ID" value="NML27789.1"/>
    <property type="molecule type" value="Genomic_DNA"/>
</dbReference>
<evidence type="ECO:0000256" key="7">
    <source>
        <dbReference type="ARBA" id="ARBA00022803"/>
    </source>
</evidence>
<evidence type="ECO:0000313" key="10">
    <source>
        <dbReference type="EMBL" id="NML27789.1"/>
    </source>
</evidence>
<dbReference type="SUPFAM" id="SSF48452">
    <property type="entry name" value="TPR-like"/>
    <property type="match status" value="1"/>
</dbReference>
<dbReference type="SMART" id="SM00028">
    <property type="entry name" value="TPR"/>
    <property type="match status" value="6"/>
</dbReference>
<feature type="repeat" description="TPR" evidence="8">
    <location>
        <begin position="74"/>
        <end position="107"/>
    </location>
</feature>